<reference evidence="2 3" key="1">
    <citation type="submission" date="2023-08" db="EMBL/GenBank/DDBJ databases">
        <authorList>
            <person name="Park J.-S."/>
        </authorList>
    </citation>
    <scope>NUCLEOTIDE SEQUENCE [LARGE SCALE GENOMIC DNA]</scope>
    <source>
        <strain evidence="2 3">2205SS18-9</strain>
    </source>
</reference>
<proteinExistence type="predicted"/>
<protein>
    <submittedName>
        <fullName evidence="2">TadE/TadG family type IV pilus assembly protein</fullName>
    </submittedName>
</protein>
<dbReference type="EMBL" id="JAVAMP010000012">
    <property type="protein sequence ID" value="MDP5276115.1"/>
    <property type="molecule type" value="Genomic_DNA"/>
</dbReference>
<accession>A0ABT9J3B8</accession>
<keyword evidence="3" id="KW-1185">Reference proteome</keyword>
<dbReference type="Proteomes" id="UP001231941">
    <property type="component" value="Unassembled WGS sequence"/>
</dbReference>
<comment type="caution">
    <text evidence="2">The sequence shown here is derived from an EMBL/GenBank/DDBJ whole genome shotgun (WGS) entry which is preliminary data.</text>
</comment>
<organism evidence="2 3">
    <name type="scientific">Chengkuizengella axinellae</name>
    <dbReference type="NCBI Taxonomy" id="3064388"/>
    <lineage>
        <taxon>Bacteria</taxon>
        <taxon>Bacillati</taxon>
        <taxon>Bacillota</taxon>
        <taxon>Bacilli</taxon>
        <taxon>Bacillales</taxon>
        <taxon>Paenibacillaceae</taxon>
        <taxon>Chengkuizengella</taxon>
    </lineage>
</organism>
<evidence type="ECO:0000313" key="2">
    <source>
        <dbReference type="EMBL" id="MDP5276115.1"/>
    </source>
</evidence>
<name>A0ABT9J3B8_9BACL</name>
<dbReference type="RefSeq" id="WP_305993426.1">
    <property type="nucleotide sequence ID" value="NZ_JAVAMP010000012.1"/>
</dbReference>
<dbReference type="InterPro" id="IPR012495">
    <property type="entry name" value="TadE-like_dom"/>
</dbReference>
<dbReference type="Pfam" id="PF07811">
    <property type="entry name" value="TadE"/>
    <property type="match status" value="1"/>
</dbReference>
<sequence length="140" mass="15351">MKIFKCKKGSLMDAALVLPLLVLIIAFVFDMGIRMIVLQGTSAASREAARDYARFQDETQAIQIANGSFNSLASSLADVRGVDIDVSFDGVNDYATVTVTTELTADAFSFVWSMMGSDIENEMERSIVYPIEIKDGSQDF</sequence>
<feature type="domain" description="TadE-like" evidence="1">
    <location>
        <begin position="13"/>
        <end position="50"/>
    </location>
</feature>
<evidence type="ECO:0000313" key="3">
    <source>
        <dbReference type="Proteomes" id="UP001231941"/>
    </source>
</evidence>
<evidence type="ECO:0000259" key="1">
    <source>
        <dbReference type="Pfam" id="PF07811"/>
    </source>
</evidence>
<gene>
    <name evidence="2" type="ORF">Q5Y73_18615</name>
</gene>